<evidence type="ECO:0000256" key="1">
    <source>
        <dbReference type="SAM" id="MobiDB-lite"/>
    </source>
</evidence>
<evidence type="ECO:0000256" key="2">
    <source>
        <dbReference type="SAM" id="Phobius"/>
    </source>
</evidence>
<accession>A0A7C3F0L4</accession>
<reference evidence="3" key="1">
    <citation type="journal article" date="2020" name="mSystems">
        <title>Genome- and Community-Level Interaction Insights into Carbon Utilization and Element Cycling Functions of Hydrothermarchaeota in Hydrothermal Sediment.</title>
        <authorList>
            <person name="Zhou Z."/>
            <person name="Liu Y."/>
            <person name="Xu W."/>
            <person name="Pan J."/>
            <person name="Luo Z.H."/>
            <person name="Li M."/>
        </authorList>
    </citation>
    <scope>NUCLEOTIDE SEQUENCE [LARGE SCALE GENOMIC DNA]</scope>
    <source>
        <strain evidence="3">SpSt-468</strain>
    </source>
</reference>
<feature type="transmembrane region" description="Helical" evidence="2">
    <location>
        <begin position="112"/>
        <end position="137"/>
    </location>
</feature>
<dbReference type="AlphaFoldDB" id="A0A7C3F0L4"/>
<feature type="compositionally biased region" description="Low complexity" evidence="1">
    <location>
        <begin position="216"/>
        <end position="250"/>
    </location>
</feature>
<feature type="region of interest" description="Disordered" evidence="1">
    <location>
        <begin position="211"/>
        <end position="284"/>
    </location>
</feature>
<keyword evidence="2" id="KW-0812">Transmembrane</keyword>
<evidence type="ECO:0000313" key="3">
    <source>
        <dbReference type="EMBL" id="HFK20785.1"/>
    </source>
</evidence>
<comment type="caution">
    <text evidence="3">The sequence shown here is derived from an EMBL/GenBank/DDBJ whole genome shotgun (WGS) entry which is preliminary data.</text>
</comment>
<dbReference type="EMBL" id="DSTX01000011">
    <property type="protein sequence ID" value="HFK20785.1"/>
    <property type="molecule type" value="Genomic_DNA"/>
</dbReference>
<feature type="compositionally biased region" description="Basic residues" evidence="1">
    <location>
        <begin position="274"/>
        <end position="284"/>
    </location>
</feature>
<keyword evidence="2" id="KW-1133">Transmembrane helix</keyword>
<feature type="transmembrane region" description="Helical" evidence="2">
    <location>
        <begin position="77"/>
        <end position="100"/>
    </location>
</feature>
<proteinExistence type="predicted"/>
<protein>
    <submittedName>
        <fullName evidence="3">Uncharacterized protein</fullName>
    </submittedName>
</protein>
<feature type="transmembrane region" description="Helical" evidence="2">
    <location>
        <begin position="12"/>
        <end position="31"/>
    </location>
</feature>
<sequence length="368" mass="38525">MQKTPNAMKYLPVILGIASLVLFAAFVASLYNELVLKTWPNGIQYYSIISNVLPYFEAATLLFALSIAFVKPSRFKMILAIAGTALVLVSLYNTTIYAGLGLTAFSDWYNALFLRIVVPFGLGVFVAAAMPAVEIILGGTLRNRVSQTDSVEGILEEIEGKIAALSVKSEYDFKGEISTIGSQLSQIKSKVSGSKSDTGVSVYIPEPTPGLSVGGSAPAPATALTADPSAASSAPTGTASATAASEPASAEGKAATGPGGKPTGESEPTEPAKPAKKLSAKAAKPKVIAKKIATGAKKETKKLVTKVKKETEAVKTKVPKAKPKVIAKKIATGAKKETKKLVTKVKKETDLVKTKPKPTKIIPHKKVL</sequence>
<feature type="transmembrane region" description="Helical" evidence="2">
    <location>
        <begin position="43"/>
        <end position="70"/>
    </location>
</feature>
<name>A0A7C3F0L4_9CREN</name>
<gene>
    <name evidence="3" type="ORF">ENS19_05815</name>
</gene>
<organism evidence="3">
    <name type="scientific">Candidatus Methanomethylicus mesodigestus</name>
    <dbReference type="NCBI Taxonomy" id="1867258"/>
    <lineage>
        <taxon>Archaea</taxon>
        <taxon>Thermoproteota</taxon>
        <taxon>Methanosuratincolia</taxon>
        <taxon>Candidatus Methanomethylicales</taxon>
        <taxon>Candidatus Methanomethylicaceae</taxon>
        <taxon>Candidatus Methanomethylicus</taxon>
    </lineage>
</organism>
<keyword evidence="2" id="KW-0472">Membrane</keyword>